<dbReference type="AlphaFoldDB" id="A0A2V2YZM6"/>
<keyword evidence="9" id="KW-1185">Reference proteome</keyword>
<evidence type="ECO:0000256" key="2">
    <source>
        <dbReference type="ARBA" id="ARBA00022723"/>
    </source>
</evidence>
<keyword evidence="5" id="KW-0411">Iron-sulfur</keyword>
<dbReference type="PANTHER" id="PTHR21496:SF23">
    <property type="entry name" value="3-PHENYLPROPIONATE_CINNAMIC ACID DIOXYGENASE FERREDOXIN SUBUNIT"/>
    <property type="match status" value="1"/>
</dbReference>
<dbReference type="Proteomes" id="UP000246635">
    <property type="component" value="Unassembled WGS sequence"/>
</dbReference>
<evidence type="ECO:0000256" key="6">
    <source>
        <dbReference type="ARBA" id="ARBA00023063"/>
    </source>
</evidence>
<dbReference type="EMBL" id="QGTQ01000001">
    <property type="protein sequence ID" value="PWW08458.1"/>
    <property type="molecule type" value="Genomic_DNA"/>
</dbReference>
<dbReference type="InterPro" id="IPR036922">
    <property type="entry name" value="Rieske_2Fe-2S_sf"/>
</dbReference>
<proteinExistence type="predicted"/>
<dbReference type="Pfam" id="PF00355">
    <property type="entry name" value="Rieske"/>
    <property type="match status" value="1"/>
</dbReference>
<name>A0A2V2YZM6_9BACL</name>
<evidence type="ECO:0000256" key="5">
    <source>
        <dbReference type="ARBA" id="ARBA00023014"/>
    </source>
</evidence>
<dbReference type="NCBIfam" id="TIGR02378">
    <property type="entry name" value="nirD_assim_sml"/>
    <property type="match status" value="1"/>
</dbReference>
<keyword evidence="3" id="KW-0560">Oxidoreductase</keyword>
<evidence type="ECO:0000313" key="8">
    <source>
        <dbReference type="EMBL" id="PWW08458.1"/>
    </source>
</evidence>
<dbReference type="OrthoDB" id="593800at2"/>
<dbReference type="RefSeq" id="WP_110041995.1">
    <property type="nucleotide sequence ID" value="NZ_CP054613.1"/>
</dbReference>
<dbReference type="InterPro" id="IPR017941">
    <property type="entry name" value="Rieske_2Fe-2S"/>
</dbReference>
<dbReference type="GO" id="GO:0042128">
    <property type="term" value="P:nitrate assimilation"/>
    <property type="evidence" value="ECO:0007669"/>
    <property type="project" value="UniProtKB-KW"/>
</dbReference>
<dbReference type="GO" id="GO:0004497">
    <property type="term" value="F:monooxygenase activity"/>
    <property type="evidence" value="ECO:0007669"/>
    <property type="project" value="UniProtKB-ARBA"/>
</dbReference>
<evidence type="ECO:0000256" key="3">
    <source>
        <dbReference type="ARBA" id="ARBA00023002"/>
    </source>
</evidence>
<dbReference type="CDD" id="cd03530">
    <property type="entry name" value="Rieske_NirD_small_Bacillus"/>
    <property type="match status" value="1"/>
</dbReference>
<evidence type="ECO:0000256" key="1">
    <source>
        <dbReference type="ARBA" id="ARBA00022714"/>
    </source>
</evidence>
<gene>
    <name evidence="8" type="ORF">DFQ01_101180</name>
</gene>
<accession>A0A2V2YZM6</accession>
<keyword evidence="4" id="KW-0408">Iron</keyword>
<organism evidence="8 9">
    <name type="scientific">Paenibacillus cellulosilyticus</name>
    <dbReference type="NCBI Taxonomy" id="375489"/>
    <lineage>
        <taxon>Bacteria</taxon>
        <taxon>Bacillati</taxon>
        <taxon>Bacillota</taxon>
        <taxon>Bacilli</taxon>
        <taxon>Bacillales</taxon>
        <taxon>Paenibacillaceae</taxon>
        <taxon>Paenibacillus</taxon>
    </lineage>
</organism>
<keyword evidence="6" id="KW-0534">Nitrate assimilation</keyword>
<sequence>MEQYLIGHITEFPERRGKVFRMGELELALFKLSDGTVKAVENSCPHKQGKLSEGLVCDGHVYCPLHDWKINLTNGIVQDPDEGCVRTFETSVDGSGNVLLLLDGAQSKVS</sequence>
<dbReference type="GO" id="GO:0016705">
    <property type="term" value="F:oxidoreductase activity, acting on paired donors, with incorporation or reduction of molecular oxygen"/>
    <property type="evidence" value="ECO:0007669"/>
    <property type="project" value="UniProtKB-ARBA"/>
</dbReference>
<evidence type="ECO:0000259" key="7">
    <source>
        <dbReference type="PROSITE" id="PS51296"/>
    </source>
</evidence>
<dbReference type="GO" id="GO:0008942">
    <property type="term" value="F:nitrite reductase [NAD(P)H] activity"/>
    <property type="evidence" value="ECO:0007669"/>
    <property type="project" value="InterPro"/>
</dbReference>
<reference evidence="8 9" key="1">
    <citation type="submission" date="2018-05" db="EMBL/GenBank/DDBJ databases">
        <title>Genomic Encyclopedia of Type Strains, Phase III (KMG-III): the genomes of soil and plant-associated and newly described type strains.</title>
        <authorList>
            <person name="Whitman W."/>
        </authorList>
    </citation>
    <scope>NUCLEOTIDE SEQUENCE [LARGE SCALE GENOMIC DNA]</scope>
    <source>
        <strain evidence="8 9">CECT 5696</strain>
    </source>
</reference>
<protein>
    <submittedName>
        <fullName evidence="8">Nitrite reductase (NADH) small subunit</fullName>
    </submittedName>
</protein>
<dbReference type="SUPFAM" id="SSF50022">
    <property type="entry name" value="ISP domain"/>
    <property type="match status" value="1"/>
</dbReference>
<dbReference type="GO" id="GO:0046872">
    <property type="term" value="F:metal ion binding"/>
    <property type="evidence" value="ECO:0007669"/>
    <property type="project" value="UniProtKB-KW"/>
</dbReference>
<dbReference type="PROSITE" id="PS51296">
    <property type="entry name" value="RIESKE"/>
    <property type="match status" value="1"/>
</dbReference>
<comment type="caution">
    <text evidence="8">The sequence shown here is derived from an EMBL/GenBank/DDBJ whole genome shotgun (WGS) entry which is preliminary data.</text>
</comment>
<feature type="domain" description="Rieske" evidence="7">
    <location>
        <begin position="4"/>
        <end position="99"/>
    </location>
</feature>
<keyword evidence="1" id="KW-0001">2Fe-2S</keyword>
<keyword evidence="2" id="KW-0479">Metal-binding</keyword>
<dbReference type="PANTHER" id="PTHR21496">
    <property type="entry name" value="FERREDOXIN-RELATED"/>
    <property type="match status" value="1"/>
</dbReference>
<dbReference type="InterPro" id="IPR012748">
    <property type="entry name" value="Rieske-like_NirD"/>
</dbReference>
<dbReference type="GO" id="GO:0051537">
    <property type="term" value="F:2 iron, 2 sulfur cluster binding"/>
    <property type="evidence" value="ECO:0007669"/>
    <property type="project" value="UniProtKB-KW"/>
</dbReference>
<dbReference type="Gene3D" id="2.102.10.10">
    <property type="entry name" value="Rieske [2Fe-2S] iron-sulphur domain"/>
    <property type="match status" value="1"/>
</dbReference>
<evidence type="ECO:0000256" key="4">
    <source>
        <dbReference type="ARBA" id="ARBA00023004"/>
    </source>
</evidence>
<evidence type="ECO:0000313" key="9">
    <source>
        <dbReference type="Proteomes" id="UP000246635"/>
    </source>
</evidence>